<feature type="transmembrane region" description="Helical" evidence="5">
    <location>
        <begin position="302"/>
        <end position="323"/>
    </location>
</feature>
<feature type="transmembrane region" description="Helical" evidence="5">
    <location>
        <begin position="162"/>
        <end position="187"/>
    </location>
</feature>
<dbReference type="AlphaFoldDB" id="A0A3S1A1Q3"/>
<comment type="caution">
    <text evidence="7">The sequence shown here is derived from an EMBL/GenBank/DDBJ whole genome shotgun (WGS) entry which is preliminary data.</text>
</comment>
<feature type="non-terminal residue" evidence="7">
    <location>
        <position position="1"/>
    </location>
</feature>
<accession>A0A3S1A1Q3</accession>
<keyword evidence="3 5" id="KW-1133">Transmembrane helix</keyword>
<dbReference type="GO" id="GO:0016020">
    <property type="term" value="C:membrane"/>
    <property type="evidence" value="ECO:0007669"/>
    <property type="project" value="UniProtKB-SubCell"/>
</dbReference>
<evidence type="ECO:0000256" key="3">
    <source>
        <dbReference type="ARBA" id="ARBA00022989"/>
    </source>
</evidence>
<dbReference type="OrthoDB" id="1641132at2759"/>
<dbReference type="InterPro" id="IPR053009">
    <property type="entry name" value="Xanthocillin_Biosynth-Assoc"/>
</dbReference>
<dbReference type="InterPro" id="IPR025423">
    <property type="entry name" value="TMEM205-like"/>
</dbReference>
<evidence type="ECO:0000256" key="5">
    <source>
        <dbReference type="SAM" id="Phobius"/>
    </source>
</evidence>
<dbReference type="PANTHER" id="PTHR23241:SF102">
    <property type="entry name" value="LD23009P"/>
    <property type="match status" value="1"/>
</dbReference>
<reference evidence="7 8" key="1">
    <citation type="submission" date="2019-01" db="EMBL/GenBank/DDBJ databases">
        <title>A draft genome assembly of the solar-powered sea slug Elysia chlorotica.</title>
        <authorList>
            <person name="Cai H."/>
            <person name="Li Q."/>
            <person name="Fang X."/>
            <person name="Li J."/>
            <person name="Curtis N.E."/>
            <person name="Altenburger A."/>
            <person name="Shibata T."/>
            <person name="Feng M."/>
            <person name="Maeda T."/>
            <person name="Schwartz J.A."/>
            <person name="Shigenobu S."/>
            <person name="Lundholm N."/>
            <person name="Nishiyama T."/>
            <person name="Yang H."/>
            <person name="Hasebe M."/>
            <person name="Li S."/>
            <person name="Pierce S.K."/>
            <person name="Wang J."/>
        </authorList>
    </citation>
    <scope>NUCLEOTIDE SEQUENCE [LARGE SCALE GENOMIC DNA]</scope>
    <source>
        <strain evidence="7">EC2010</strain>
        <tissue evidence="7">Whole organism of an adult</tissue>
    </source>
</reference>
<comment type="subcellular location">
    <subcellularLocation>
        <location evidence="1">Membrane</location>
    </subcellularLocation>
</comment>
<organism evidence="7 8">
    <name type="scientific">Elysia chlorotica</name>
    <name type="common">Eastern emerald elysia</name>
    <name type="synonym">Sea slug</name>
    <dbReference type="NCBI Taxonomy" id="188477"/>
    <lineage>
        <taxon>Eukaryota</taxon>
        <taxon>Metazoa</taxon>
        <taxon>Spiralia</taxon>
        <taxon>Lophotrochozoa</taxon>
        <taxon>Mollusca</taxon>
        <taxon>Gastropoda</taxon>
        <taxon>Heterobranchia</taxon>
        <taxon>Euthyneura</taxon>
        <taxon>Panpulmonata</taxon>
        <taxon>Sacoglossa</taxon>
        <taxon>Placobranchoidea</taxon>
        <taxon>Plakobranchidae</taxon>
        <taxon>Elysia</taxon>
    </lineage>
</organism>
<evidence type="ECO:0000256" key="2">
    <source>
        <dbReference type="ARBA" id="ARBA00022692"/>
    </source>
</evidence>
<evidence type="ECO:0000313" key="8">
    <source>
        <dbReference type="Proteomes" id="UP000271974"/>
    </source>
</evidence>
<feature type="transmembrane region" description="Helical" evidence="5">
    <location>
        <begin position="199"/>
        <end position="219"/>
    </location>
</feature>
<proteinExistence type="predicted"/>
<dbReference type="STRING" id="188477.A0A3S1A1Q3"/>
<evidence type="ECO:0000256" key="1">
    <source>
        <dbReference type="ARBA" id="ARBA00004370"/>
    </source>
</evidence>
<keyword evidence="2 5" id="KW-0812">Transmembrane</keyword>
<dbReference type="Pfam" id="PF13664">
    <property type="entry name" value="DUF4149"/>
    <property type="match status" value="1"/>
</dbReference>
<name>A0A3S1A1Q3_ELYCH</name>
<evidence type="ECO:0000256" key="4">
    <source>
        <dbReference type="ARBA" id="ARBA00023136"/>
    </source>
</evidence>
<gene>
    <name evidence="7" type="ORF">EGW08_000608</name>
</gene>
<protein>
    <recommendedName>
        <fullName evidence="6">TMEM205-like domain-containing protein</fullName>
    </recommendedName>
</protein>
<sequence>RNYLYFLFRFSTDRSQCGFHLYLSAEWSIFLAIGLDLDLHFRSSYKKQIMCSRSTSECQEDQIGGETACKKCLSTKHTEKSTTTGETTEERLSVGQDRKKSLATCVSRFSAKLDALRMEHFQICAVAVVSCFAGTQLLPLMTRSSQAEGASVPGVTNGMLHLGSFGANFGAQMWVSFVAGLTMFYSLPRHLFGKVQSRLFPMFYLWSLFFSAVTLSTFLERHPYDTWDSSLSVRAVILIVCFLTAAVNSLFVSRVIVSAMLQVFRKEVEAGMGDVIGHANSIELKKDPEYCRSYRTFRRFHGLSAMLVVTSMVCNVVYLYHIMSQGGVVL</sequence>
<feature type="transmembrane region" description="Helical" evidence="5">
    <location>
        <begin position="231"/>
        <end position="257"/>
    </location>
</feature>
<feature type="domain" description="TMEM205-like" evidence="6">
    <location>
        <begin position="164"/>
        <end position="262"/>
    </location>
</feature>
<dbReference type="PANTHER" id="PTHR23241">
    <property type="entry name" value="LATE EMBRYOGENESIS ABUNDANT PLANTS LEA-RELATED"/>
    <property type="match status" value="1"/>
</dbReference>
<keyword evidence="8" id="KW-1185">Reference proteome</keyword>
<keyword evidence="4 5" id="KW-0472">Membrane</keyword>
<evidence type="ECO:0000313" key="7">
    <source>
        <dbReference type="EMBL" id="RUS91635.1"/>
    </source>
</evidence>
<dbReference type="EMBL" id="RQTK01000008">
    <property type="protein sequence ID" value="RUS91635.1"/>
    <property type="molecule type" value="Genomic_DNA"/>
</dbReference>
<dbReference type="Proteomes" id="UP000271974">
    <property type="component" value="Unassembled WGS sequence"/>
</dbReference>
<evidence type="ECO:0000259" key="6">
    <source>
        <dbReference type="Pfam" id="PF13664"/>
    </source>
</evidence>